<evidence type="ECO:0000313" key="2">
    <source>
        <dbReference type="EMBL" id="OGD34311.1"/>
    </source>
</evidence>
<accession>A0A1F5BUQ1</accession>
<dbReference type="STRING" id="1797298.A2988_02160"/>
<feature type="transmembrane region" description="Helical" evidence="1">
    <location>
        <begin position="33"/>
        <end position="50"/>
    </location>
</feature>
<name>A0A1F5BUQ1_9BACT</name>
<organism evidence="2 3">
    <name type="scientific">Candidatus Azambacteria bacterium RIFCSPLOWO2_01_FULL_46_25</name>
    <dbReference type="NCBI Taxonomy" id="1797298"/>
    <lineage>
        <taxon>Bacteria</taxon>
        <taxon>Candidatus Azamiibacteriota</taxon>
    </lineage>
</organism>
<protein>
    <submittedName>
        <fullName evidence="2">Uncharacterized protein</fullName>
    </submittedName>
</protein>
<evidence type="ECO:0000313" key="3">
    <source>
        <dbReference type="Proteomes" id="UP000176650"/>
    </source>
</evidence>
<dbReference type="Proteomes" id="UP000176650">
    <property type="component" value="Unassembled WGS sequence"/>
</dbReference>
<proteinExistence type="predicted"/>
<keyword evidence="1" id="KW-1133">Transmembrane helix</keyword>
<feature type="transmembrane region" description="Helical" evidence="1">
    <location>
        <begin position="114"/>
        <end position="136"/>
    </location>
</feature>
<gene>
    <name evidence="2" type="ORF">A2988_02160</name>
</gene>
<feature type="transmembrane region" description="Helical" evidence="1">
    <location>
        <begin position="186"/>
        <end position="203"/>
    </location>
</feature>
<sequence length="209" mass="23214">MDIFLPFKIVSFLASAGTVFFALRMLSGAKLKALLTISIAFFFLSTILFSDADTIGEWDKHLLFYAGQLFLFFFMTALVKGKTNVGGGLAGFVLPFSFSDTTRDFFGYITEQGVQHLITIPFAVIAVTTISSRLIVAEAPDTKPAIRFFFLALFSFAMIHTAEFFIESQGFFPFLDGTGVEMMEFLFYYLALLSLSAGLKEMSRGGVYK</sequence>
<keyword evidence="1" id="KW-0812">Transmembrane</keyword>
<feature type="transmembrane region" description="Helical" evidence="1">
    <location>
        <begin position="62"/>
        <end position="79"/>
    </location>
</feature>
<feature type="transmembrane region" description="Helical" evidence="1">
    <location>
        <begin position="148"/>
        <end position="166"/>
    </location>
</feature>
<dbReference type="EMBL" id="MEYS01000001">
    <property type="protein sequence ID" value="OGD34311.1"/>
    <property type="molecule type" value="Genomic_DNA"/>
</dbReference>
<dbReference type="AlphaFoldDB" id="A0A1F5BUQ1"/>
<reference evidence="2 3" key="1">
    <citation type="journal article" date="2016" name="Nat. Commun.">
        <title>Thousands of microbial genomes shed light on interconnected biogeochemical processes in an aquifer system.</title>
        <authorList>
            <person name="Anantharaman K."/>
            <person name="Brown C.T."/>
            <person name="Hug L.A."/>
            <person name="Sharon I."/>
            <person name="Castelle C.J."/>
            <person name="Probst A.J."/>
            <person name="Thomas B.C."/>
            <person name="Singh A."/>
            <person name="Wilkins M.J."/>
            <person name="Karaoz U."/>
            <person name="Brodie E.L."/>
            <person name="Williams K.H."/>
            <person name="Hubbard S.S."/>
            <person name="Banfield J.F."/>
        </authorList>
    </citation>
    <scope>NUCLEOTIDE SEQUENCE [LARGE SCALE GENOMIC DNA]</scope>
</reference>
<evidence type="ECO:0000256" key="1">
    <source>
        <dbReference type="SAM" id="Phobius"/>
    </source>
</evidence>
<feature type="transmembrane region" description="Helical" evidence="1">
    <location>
        <begin position="7"/>
        <end position="27"/>
    </location>
</feature>
<keyword evidence="1" id="KW-0472">Membrane</keyword>
<comment type="caution">
    <text evidence="2">The sequence shown here is derived from an EMBL/GenBank/DDBJ whole genome shotgun (WGS) entry which is preliminary data.</text>
</comment>